<accession>A0AAW0RES4</accession>
<keyword evidence="2" id="KW-1185">Reference proteome</keyword>
<sequence>FGCSRRVSFMAARPCSSALAACRLVVLSMLNYTTTWVSLRPPTQSAVMVARPCSPASLARSSSSRVVASLDLLGCPCLPALL</sequence>
<proteinExistence type="predicted"/>
<feature type="non-terminal residue" evidence="1">
    <location>
        <position position="82"/>
    </location>
</feature>
<organism evidence="1 2">
    <name type="scientific">Beauveria asiatica</name>
    <dbReference type="NCBI Taxonomy" id="1069075"/>
    <lineage>
        <taxon>Eukaryota</taxon>
        <taxon>Fungi</taxon>
        <taxon>Dikarya</taxon>
        <taxon>Ascomycota</taxon>
        <taxon>Pezizomycotina</taxon>
        <taxon>Sordariomycetes</taxon>
        <taxon>Hypocreomycetidae</taxon>
        <taxon>Hypocreales</taxon>
        <taxon>Cordycipitaceae</taxon>
        <taxon>Beauveria</taxon>
    </lineage>
</organism>
<comment type="caution">
    <text evidence="1">The sequence shown here is derived from an EMBL/GenBank/DDBJ whole genome shotgun (WGS) entry which is preliminary data.</text>
</comment>
<evidence type="ECO:0000313" key="2">
    <source>
        <dbReference type="Proteomes" id="UP001397290"/>
    </source>
</evidence>
<reference evidence="1 2" key="1">
    <citation type="submission" date="2020-02" db="EMBL/GenBank/DDBJ databases">
        <title>Comparative genomics of the hypocrealean fungal genus Beauvera.</title>
        <authorList>
            <person name="Showalter D.N."/>
            <person name="Bushley K.E."/>
            <person name="Rehner S.A."/>
        </authorList>
    </citation>
    <scope>NUCLEOTIDE SEQUENCE [LARGE SCALE GENOMIC DNA]</scope>
    <source>
        <strain evidence="1 2">ARSEF4384</strain>
    </source>
</reference>
<protein>
    <submittedName>
        <fullName evidence="1">Uncharacterized protein</fullName>
    </submittedName>
</protein>
<evidence type="ECO:0000313" key="1">
    <source>
        <dbReference type="EMBL" id="KAK8140580.1"/>
    </source>
</evidence>
<name>A0AAW0RES4_9HYPO</name>
<dbReference type="Proteomes" id="UP001397290">
    <property type="component" value="Unassembled WGS sequence"/>
</dbReference>
<feature type="non-terminal residue" evidence="1">
    <location>
        <position position="1"/>
    </location>
</feature>
<gene>
    <name evidence="1" type="ORF">G3M48_003564</name>
</gene>
<dbReference type="EMBL" id="JAAHCF010002321">
    <property type="protein sequence ID" value="KAK8140580.1"/>
    <property type="molecule type" value="Genomic_DNA"/>
</dbReference>
<dbReference type="AlphaFoldDB" id="A0AAW0RES4"/>